<evidence type="ECO:0000313" key="3">
    <source>
        <dbReference type="Proteomes" id="UP000193648"/>
    </source>
</evidence>
<accession>A0A1Y2GKX9</accession>
<keyword evidence="1" id="KW-0472">Membrane</keyword>
<sequence>MASLLNISEMSSGISAEAERAAAGASGGTQGTSQFWDDFWNTLYQFTHPFSSTFFDSLFSDIDADSQEAILTKPQSPDAQATGAATVESNAKLHFKDASSFNKFWHGLQKGKLHHDSQLNTPLDHAKAAWADFIAASTGFVSSIEWQQTWILLILTLHLCIFVTIILLRNKPNALAATLLCTIVFAALSEPLNRIGNRHWQVFSDDNYFDEHGVFTSLVWAGPHISNAFLAVIFLLKATATMLIKVKKAQLQSQYKKRK</sequence>
<keyword evidence="3" id="KW-1185">Reference proteome</keyword>
<feature type="transmembrane region" description="Helical" evidence="1">
    <location>
        <begin position="212"/>
        <end position="236"/>
    </location>
</feature>
<dbReference type="InParanoid" id="A0A1Y2GKX9"/>
<dbReference type="Pfam" id="PF14770">
    <property type="entry name" value="TMEM18"/>
    <property type="match status" value="1"/>
</dbReference>
<protein>
    <submittedName>
        <fullName evidence="2">Transmembrane protein 18-domain-containing protein</fullName>
    </submittedName>
</protein>
<dbReference type="OrthoDB" id="411535at2759"/>
<dbReference type="Proteomes" id="UP000193648">
    <property type="component" value="Unassembled WGS sequence"/>
</dbReference>
<feature type="transmembrane region" description="Helical" evidence="1">
    <location>
        <begin position="175"/>
        <end position="192"/>
    </location>
</feature>
<gene>
    <name evidence="2" type="ORF">BCR41DRAFT_423731</name>
</gene>
<dbReference type="InterPro" id="IPR026721">
    <property type="entry name" value="TMEM18"/>
</dbReference>
<dbReference type="EMBL" id="MCFF01000030">
    <property type="protein sequence ID" value="ORZ10581.1"/>
    <property type="molecule type" value="Genomic_DNA"/>
</dbReference>
<keyword evidence="1 2" id="KW-0812">Transmembrane</keyword>
<proteinExistence type="predicted"/>
<organism evidence="2 3">
    <name type="scientific">Lobosporangium transversale</name>
    <dbReference type="NCBI Taxonomy" id="64571"/>
    <lineage>
        <taxon>Eukaryota</taxon>
        <taxon>Fungi</taxon>
        <taxon>Fungi incertae sedis</taxon>
        <taxon>Mucoromycota</taxon>
        <taxon>Mortierellomycotina</taxon>
        <taxon>Mortierellomycetes</taxon>
        <taxon>Mortierellales</taxon>
        <taxon>Mortierellaceae</taxon>
        <taxon>Lobosporangium</taxon>
    </lineage>
</organism>
<dbReference type="AlphaFoldDB" id="A0A1Y2GKX9"/>
<name>A0A1Y2GKX9_9FUNG</name>
<evidence type="ECO:0000256" key="1">
    <source>
        <dbReference type="SAM" id="Phobius"/>
    </source>
</evidence>
<dbReference type="GeneID" id="33572163"/>
<reference evidence="2 3" key="1">
    <citation type="submission" date="2016-07" db="EMBL/GenBank/DDBJ databases">
        <title>Pervasive Adenine N6-methylation of Active Genes in Fungi.</title>
        <authorList>
            <consortium name="DOE Joint Genome Institute"/>
            <person name="Mondo S.J."/>
            <person name="Dannebaum R.O."/>
            <person name="Kuo R.C."/>
            <person name="Labutti K."/>
            <person name="Haridas S."/>
            <person name="Kuo A."/>
            <person name="Salamov A."/>
            <person name="Ahrendt S.R."/>
            <person name="Lipzen A."/>
            <person name="Sullivan W."/>
            <person name="Andreopoulos W.B."/>
            <person name="Clum A."/>
            <person name="Lindquist E."/>
            <person name="Daum C."/>
            <person name="Ramamoorthy G.K."/>
            <person name="Gryganskyi A."/>
            <person name="Culley D."/>
            <person name="Magnuson J.K."/>
            <person name="James T.Y."/>
            <person name="O'Malley M.A."/>
            <person name="Stajich J.E."/>
            <person name="Spatafora J.W."/>
            <person name="Visel A."/>
            <person name="Grigoriev I.V."/>
        </authorList>
    </citation>
    <scope>NUCLEOTIDE SEQUENCE [LARGE SCALE GENOMIC DNA]</scope>
    <source>
        <strain evidence="2 3">NRRL 3116</strain>
    </source>
</reference>
<feature type="transmembrane region" description="Helical" evidence="1">
    <location>
        <begin position="150"/>
        <end position="168"/>
    </location>
</feature>
<comment type="caution">
    <text evidence="2">The sequence shown here is derived from an EMBL/GenBank/DDBJ whole genome shotgun (WGS) entry which is preliminary data.</text>
</comment>
<dbReference type="RefSeq" id="XP_021879302.1">
    <property type="nucleotide sequence ID" value="XM_022030321.1"/>
</dbReference>
<keyword evidence="1" id="KW-1133">Transmembrane helix</keyword>
<evidence type="ECO:0000313" key="2">
    <source>
        <dbReference type="EMBL" id="ORZ10581.1"/>
    </source>
</evidence>